<keyword evidence="3" id="KW-1185">Reference proteome</keyword>
<comment type="caution">
    <text evidence="2">The sequence shown here is derived from an EMBL/GenBank/DDBJ whole genome shotgun (WGS) entry which is preliminary data.</text>
</comment>
<name>A0ABT4ANX6_9BACT</name>
<dbReference type="RefSeq" id="WP_267541934.1">
    <property type="nucleotide sequence ID" value="NZ_JAPNKA010000001.1"/>
</dbReference>
<evidence type="ECO:0000313" key="3">
    <source>
        <dbReference type="Proteomes" id="UP001207654"/>
    </source>
</evidence>
<dbReference type="SUPFAM" id="SSF53474">
    <property type="entry name" value="alpha/beta-Hydrolases"/>
    <property type="match status" value="1"/>
</dbReference>
<proteinExistence type="predicted"/>
<feature type="domain" description="AB hydrolase-1" evidence="1">
    <location>
        <begin position="39"/>
        <end position="272"/>
    </location>
</feature>
<dbReference type="EMBL" id="JAPNKA010000001">
    <property type="protein sequence ID" value="MCY1083403.1"/>
    <property type="molecule type" value="Genomic_DNA"/>
</dbReference>
<sequence length="286" mass="31554">MDTPSTVATAVNTPTRFVEVKGRRLAYRELGKGVPIILCLRFRGILDSWDPAFLDALAARHRVITFDYSGLGQSTGTPSYVRTRLAQDAVDLADALGLERFVIGGWSLGGIAAQIVARLHPERVIKTLLIGTTPPGKVRLPAKPIFYERALKPVNDLDDETVLFFHPESEKSRAAAVASHHRIAARTTDTSPAIPIDTVMRMLAETRSEDVFVDDNGYRDFLKTTNIPTLVISGDQEIVFPVENWFDLTPQTKSVHLMAFPQMGHGPQHEAPQLCADLIASFIQNL</sequence>
<dbReference type="InterPro" id="IPR029058">
    <property type="entry name" value="AB_hydrolase_fold"/>
</dbReference>
<dbReference type="Proteomes" id="UP001207654">
    <property type="component" value="Unassembled WGS sequence"/>
</dbReference>
<reference evidence="2 3" key="1">
    <citation type="submission" date="2022-11" db="EMBL/GenBank/DDBJ databases">
        <title>Minimal conservation of predation-associated metabolite biosynthetic gene clusters underscores biosynthetic potential of Myxococcota including descriptions for ten novel species: Archangium lansinium sp. nov., Myxococcus landrumus sp. nov., Nannocystis bai.</title>
        <authorList>
            <person name="Ahearne A."/>
            <person name="Stevens C."/>
            <person name="Phillips K."/>
        </authorList>
    </citation>
    <scope>NUCLEOTIDE SEQUENCE [LARGE SCALE GENOMIC DNA]</scope>
    <source>
        <strain evidence="2 3">MIWBW</strain>
    </source>
</reference>
<dbReference type="InterPro" id="IPR050266">
    <property type="entry name" value="AB_hydrolase_sf"/>
</dbReference>
<gene>
    <name evidence="2" type="ORF">OV287_54100</name>
</gene>
<evidence type="ECO:0000259" key="1">
    <source>
        <dbReference type="Pfam" id="PF00561"/>
    </source>
</evidence>
<dbReference type="PRINTS" id="PR00412">
    <property type="entry name" value="EPOXHYDRLASE"/>
</dbReference>
<dbReference type="PANTHER" id="PTHR43798">
    <property type="entry name" value="MONOACYLGLYCEROL LIPASE"/>
    <property type="match status" value="1"/>
</dbReference>
<dbReference type="Pfam" id="PF00561">
    <property type="entry name" value="Abhydrolase_1"/>
    <property type="match status" value="1"/>
</dbReference>
<dbReference type="GO" id="GO:0016787">
    <property type="term" value="F:hydrolase activity"/>
    <property type="evidence" value="ECO:0007669"/>
    <property type="project" value="UniProtKB-KW"/>
</dbReference>
<accession>A0ABT4ANX6</accession>
<dbReference type="InterPro" id="IPR000073">
    <property type="entry name" value="AB_hydrolase_1"/>
</dbReference>
<organism evidence="2 3">
    <name type="scientific">Archangium lansingense</name>
    <dbReference type="NCBI Taxonomy" id="2995310"/>
    <lineage>
        <taxon>Bacteria</taxon>
        <taxon>Pseudomonadati</taxon>
        <taxon>Myxococcota</taxon>
        <taxon>Myxococcia</taxon>
        <taxon>Myxococcales</taxon>
        <taxon>Cystobacterineae</taxon>
        <taxon>Archangiaceae</taxon>
        <taxon>Archangium</taxon>
    </lineage>
</organism>
<protein>
    <submittedName>
        <fullName evidence="2">Alpha/beta hydrolase</fullName>
    </submittedName>
</protein>
<evidence type="ECO:0000313" key="2">
    <source>
        <dbReference type="EMBL" id="MCY1083403.1"/>
    </source>
</evidence>
<dbReference type="PRINTS" id="PR00111">
    <property type="entry name" value="ABHYDROLASE"/>
</dbReference>
<dbReference type="PANTHER" id="PTHR43798:SF5">
    <property type="entry name" value="MONOACYLGLYCEROL LIPASE ABHD6"/>
    <property type="match status" value="1"/>
</dbReference>
<dbReference type="Gene3D" id="3.40.50.1820">
    <property type="entry name" value="alpha/beta hydrolase"/>
    <property type="match status" value="1"/>
</dbReference>
<dbReference type="InterPro" id="IPR000639">
    <property type="entry name" value="Epox_hydrolase-like"/>
</dbReference>
<keyword evidence="2" id="KW-0378">Hydrolase</keyword>